<accession>A0A502CW58</accession>
<dbReference type="InterPro" id="IPR005545">
    <property type="entry name" value="YCII"/>
</dbReference>
<organism evidence="3 4">
    <name type="scientific">Pedococcus bigeumensis</name>
    <dbReference type="NCBI Taxonomy" id="433644"/>
    <lineage>
        <taxon>Bacteria</taxon>
        <taxon>Bacillati</taxon>
        <taxon>Actinomycetota</taxon>
        <taxon>Actinomycetes</taxon>
        <taxon>Micrococcales</taxon>
        <taxon>Intrasporangiaceae</taxon>
        <taxon>Pedococcus</taxon>
    </lineage>
</organism>
<comment type="caution">
    <text evidence="3">The sequence shown here is derived from an EMBL/GenBank/DDBJ whole genome shotgun (WGS) entry which is preliminary data.</text>
</comment>
<dbReference type="Pfam" id="PF03795">
    <property type="entry name" value="YCII"/>
    <property type="match status" value="1"/>
</dbReference>
<protein>
    <recommendedName>
        <fullName evidence="2">YCII-related domain-containing protein</fullName>
    </recommendedName>
</protein>
<dbReference type="OrthoDB" id="668782at2"/>
<evidence type="ECO:0000313" key="4">
    <source>
        <dbReference type="Proteomes" id="UP000317722"/>
    </source>
</evidence>
<dbReference type="InterPro" id="IPR011008">
    <property type="entry name" value="Dimeric_a/b-barrel"/>
</dbReference>
<sequence length="120" mass="13350">MRYVVLIAYEPGHYDGTDEAVRQEYFDAHHAFERYVDEHGKRLDSAALSDADLATTIRRDADGADVVTDGPFVELTEQLGGYYDVELPDLDRAIAAARLLPKAYTLEIRPVVGVEGYESA</sequence>
<dbReference type="PANTHER" id="PTHR35174:SF3">
    <property type="entry name" value="BLL7171 PROTEIN"/>
    <property type="match status" value="1"/>
</dbReference>
<gene>
    <name evidence="3" type="ORF">EAH86_08910</name>
</gene>
<proteinExistence type="inferred from homology"/>
<evidence type="ECO:0000313" key="3">
    <source>
        <dbReference type="EMBL" id="TPG16904.1"/>
    </source>
</evidence>
<feature type="domain" description="YCII-related" evidence="2">
    <location>
        <begin position="1"/>
        <end position="104"/>
    </location>
</feature>
<dbReference type="PANTHER" id="PTHR35174">
    <property type="entry name" value="BLL7171 PROTEIN-RELATED"/>
    <property type="match status" value="1"/>
</dbReference>
<keyword evidence="4" id="KW-1185">Reference proteome</keyword>
<name>A0A502CW58_9MICO</name>
<comment type="similarity">
    <text evidence="1">Belongs to the YciI family.</text>
</comment>
<dbReference type="SUPFAM" id="SSF54909">
    <property type="entry name" value="Dimeric alpha+beta barrel"/>
    <property type="match status" value="1"/>
</dbReference>
<evidence type="ECO:0000256" key="1">
    <source>
        <dbReference type="ARBA" id="ARBA00007689"/>
    </source>
</evidence>
<reference evidence="3 4" key="1">
    <citation type="journal article" date="2019" name="Environ. Microbiol.">
        <title>Species interactions and distinct microbial communities in high Arctic permafrost affected cryosols are associated with the CH4 and CO2 gas fluxes.</title>
        <authorList>
            <person name="Altshuler I."/>
            <person name="Hamel J."/>
            <person name="Turney S."/>
            <person name="Magnuson E."/>
            <person name="Levesque R."/>
            <person name="Greer C."/>
            <person name="Whyte L.G."/>
        </authorList>
    </citation>
    <scope>NUCLEOTIDE SEQUENCE [LARGE SCALE GENOMIC DNA]</scope>
    <source>
        <strain evidence="3 4">S9.3A</strain>
    </source>
</reference>
<dbReference type="RefSeq" id="WP_140739339.1">
    <property type="nucleotide sequence ID" value="NZ_RCZM01000003.1"/>
</dbReference>
<evidence type="ECO:0000259" key="2">
    <source>
        <dbReference type="Pfam" id="PF03795"/>
    </source>
</evidence>
<dbReference type="Proteomes" id="UP000317722">
    <property type="component" value="Unassembled WGS sequence"/>
</dbReference>
<dbReference type="AlphaFoldDB" id="A0A502CW58"/>
<dbReference type="EMBL" id="RCZM01000003">
    <property type="protein sequence ID" value="TPG16904.1"/>
    <property type="molecule type" value="Genomic_DNA"/>
</dbReference>
<dbReference type="Gene3D" id="3.30.70.1060">
    <property type="entry name" value="Dimeric alpha+beta barrel"/>
    <property type="match status" value="1"/>
</dbReference>